<sequence length="358" mass="40490">MFEEFMGTMPVADRQKFDIGALADYMRQHVAGFDAAMADKLVVTQFKGGQSNPTFKLSAGEQHYVMRAKPGPVAKLLPSAHAIEREFKVMDALSKSGFPAAKQYALCSDEDVIGRAFYIMEFVDGRVLWDQSLPEMTPTQRAEIYDEMNRVIAQLHTIDYAAIGLSDYGKPGNYFARQIDRWTKQYRASETEKIEAMDNLIAWLPHHIPAGDDTSIVHGDYRLDNMMFHKTEPRILAILDWELSTLGHPLADFSYHCMSWHVTPGQFRGIKGLDHKALGIPSEAEYIAKYCERTGKTIRPEDFDFYLAYNLFRMAGILQGIMKRYVDGTASSAQAKKSGEAARPMAELGWSYVNKTLR</sequence>
<reference evidence="2" key="1">
    <citation type="submission" date="2020-08" db="EMBL/GenBank/DDBJ databases">
        <title>Novel species isolated from subtropical streams in China.</title>
        <authorList>
            <person name="Lu H."/>
        </authorList>
    </citation>
    <scope>NUCLEOTIDE SEQUENCE</scope>
    <source>
        <strain evidence="2">KACC 12607</strain>
    </source>
</reference>
<dbReference type="InterPro" id="IPR041726">
    <property type="entry name" value="ACAD10_11_N"/>
</dbReference>
<organism evidence="2 3">
    <name type="scientific">Undibacterium jejuense</name>
    <dbReference type="NCBI Taxonomy" id="1344949"/>
    <lineage>
        <taxon>Bacteria</taxon>
        <taxon>Pseudomonadati</taxon>
        <taxon>Pseudomonadota</taxon>
        <taxon>Betaproteobacteria</taxon>
        <taxon>Burkholderiales</taxon>
        <taxon>Oxalobacteraceae</taxon>
        <taxon>Undibacterium</taxon>
    </lineage>
</organism>
<dbReference type="Pfam" id="PF01636">
    <property type="entry name" value="APH"/>
    <property type="match status" value="1"/>
</dbReference>
<dbReference type="PANTHER" id="PTHR47829:SF3">
    <property type="entry name" value="AMINOGLYCOSIDE PHOSPHOTRANSFERASE DOMAIN-CONTAINING PROTEIN"/>
    <property type="match status" value="1"/>
</dbReference>
<dbReference type="InterPro" id="IPR011009">
    <property type="entry name" value="Kinase-like_dom_sf"/>
</dbReference>
<dbReference type="InterPro" id="IPR052898">
    <property type="entry name" value="ACAD10-like"/>
</dbReference>
<evidence type="ECO:0000313" key="2">
    <source>
        <dbReference type="EMBL" id="MBC3862186.1"/>
    </source>
</evidence>
<protein>
    <submittedName>
        <fullName evidence="2">Phosphotransferase family protein</fullName>
    </submittedName>
</protein>
<dbReference type="PANTHER" id="PTHR47829">
    <property type="entry name" value="HYDROLASE, PUTATIVE (AFU_ORTHOLOGUE AFUA_1G12880)-RELATED"/>
    <property type="match status" value="1"/>
</dbReference>
<dbReference type="Gene3D" id="3.90.1200.10">
    <property type="match status" value="1"/>
</dbReference>
<evidence type="ECO:0000313" key="3">
    <source>
        <dbReference type="Proteomes" id="UP000634011"/>
    </source>
</evidence>
<dbReference type="Proteomes" id="UP000634011">
    <property type="component" value="Unassembled WGS sequence"/>
</dbReference>
<proteinExistence type="predicted"/>
<gene>
    <name evidence="2" type="ORF">H8K32_08775</name>
</gene>
<comment type="caution">
    <text evidence="2">The sequence shown here is derived from an EMBL/GenBank/DDBJ whole genome shotgun (WGS) entry which is preliminary data.</text>
</comment>
<dbReference type="SUPFAM" id="SSF56112">
    <property type="entry name" value="Protein kinase-like (PK-like)"/>
    <property type="match status" value="1"/>
</dbReference>
<dbReference type="AlphaFoldDB" id="A0A923HDT3"/>
<dbReference type="InterPro" id="IPR002575">
    <property type="entry name" value="Aminoglycoside_PTrfase"/>
</dbReference>
<name>A0A923HDT3_9BURK</name>
<dbReference type="RefSeq" id="WP_186912117.1">
    <property type="nucleotide sequence ID" value="NZ_JACOFV010000007.1"/>
</dbReference>
<dbReference type="EMBL" id="JACOFV010000007">
    <property type="protein sequence ID" value="MBC3862186.1"/>
    <property type="molecule type" value="Genomic_DNA"/>
</dbReference>
<feature type="domain" description="Aminoglycoside phosphotransferase" evidence="1">
    <location>
        <begin position="43"/>
        <end position="263"/>
    </location>
</feature>
<accession>A0A923HDT3</accession>
<dbReference type="Gene3D" id="3.30.200.20">
    <property type="entry name" value="Phosphorylase Kinase, domain 1"/>
    <property type="match status" value="1"/>
</dbReference>
<keyword evidence="3" id="KW-1185">Reference proteome</keyword>
<evidence type="ECO:0000259" key="1">
    <source>
        <dbReference type="Pfam" id="PF01636"/>
    </source>
</evidence>
<dbReference type="CDD" id="cd05154">
    <property type="entry name" value="ACAD10_11_N-like"/>
    <property type="match status" value="1"/>
</dbReference>